<dbReference type="EMBL" id="LN879503">
    <property type="protein sequence ID" value="CUI18202.1"/>
    <property type="molecule type" value="Genomic_DNA"/>
</dbReference>
<evidence type="ECO:0000313" key="3">
    <source>
        <dbReference type="Proteomes" id="UP000069902"/>
    </source>
</evidence>
<dbReference type="InParanoid" id="A0A0U5JH41"/>
<keyword evidence="3" id="KW-1185">Reference proteome</keyword>
<name>A0A0U5JH41_9BACT</name>
<evidence type="ECO:0000313" key="2">
    <source>
        <dbReference type="EMBL" id="CUI18202.1"/>
    </source>
</evidence>
<dbReference type="PATRIC" id="fig|389348.3.peg.2921"/>
<dbReference type="NCBIfam" id="TIGR02742">
    <property type="entry name" value="TrbC_Ftype"/>
    <property type="match status" value="1"/>
</dbReference>
<protein>
    <submittedName>
        <fullName evidence="2">Type IV conjugative transfer system pilus assembly protein TrbC</fullName>
    </submittedName>
</protein>
<proteinExistence type="predicted"/>
<dbReference type="RefSeq" id="WP_059062675.1">
    <property type="nucleotide sequence ID" value="NZ_LN879503.1"/>
</dbReference>
<dbReference type="InterPro" id="IPR019106">
    <property type="entry name" value="T4SS_TrbC"/>
</dbReference>
<dbReference type="InterPro" id="IPR014113">
    <property type="entry name" value="T4SS_TrbC_subgr"/>
</dbReference>
<dbReference type="Proteomes" id="UP000069902">
    <property type="component" value="Plasmid pPNK"/>
</dbReference>
<keyword evidence="1" id="KW-0732">Signal</keyword>
<gene>
    <name evidence="2" type="primary">trbC</name>
    <name evidence="2" type="ORF">PNK_p0150</name>
</gene>
<reference evidence="3" key="1">
    <citation type="submission" date="2015-09" db="EMBL/GenBank/DDBJ databases">
        <authorList>
            <person name="Bertelli C."/>
        </authorList>
    </citation>
    <scope>NUCLEOTIDE SEQUENCE [LARGE SCALE GENOMIC DNA]</scope>
    <source>
        <strain evidence="3">KNic</strain>
        <plasmid evidence="3">pPNK</plasmid>
    </source>
</reference>
<sequence>MNLIYSATLILSLFYSSLHAENFQEPVIDQEWLGGLSQHSEDEAIHWIREKLIKEKKELGIWSPQTSLPPIEQKCKGCLQAELKDDIESPFIVFMSFSVPDDVWLSLSKELESIDGLIVLQGLPNNSFKELAEHLIHLKNKGMNATVQLHPQLFNQYEISHVPSFVLREGPSFDKVTGNVSVGYALYVMLEKGETKKAKELKERLK</sequence>
<dbReference type="Pfam" id="PF09673">
    <property type="entry name" value="TrbC_Ftype"/>
    <property type="match status" value="1"/>
</dbReference>
<dbReference type="AlphaFoldDB" id="A0A0U5JH41"/>
<accession>A0A0U5JH41</accession>
<feature type="chain" id="PRO_5006860480" evidence="1">
    <location>
        <begin position="21"/>
        <end position="206"/>
    </location>
</feature>
<organism evidence="2 3">
    <name type="scientific">Candidatus Protochlamydia naegleriophila</name>
    <dbReference type="NCBI Taxonomy" id="389348"/>
    <lineage>
        <taxon>Bacteria</taxon>
        <taxon>Pseudomonadati</taxon>
        <taxon>Chlamydiota</taxon>
        <taxon>Chlamydiia</taxon>
        <taxon>Parachlamydiales</taxon>
        <taxon>Parachlamydiaceae</taxon>
        <taxon>Candidatus Protochlamydia</taxon>
    </lineage>
</organism>
<geneLocation type="plasmid" evidence="3">
    <name>pPNK</name>
</geneLocation>
<dbReference type="KEGG" id="pnl:PNK_p0150"/>
<feature type="signal peptide" evidence="1">
    <location>
        <begin position="1"/>
        <end position="20"/>
    </location>
</feature>
<evidence type="ECO:0000256" key="1">
    <source>
        <dbReference type="SAM" id="SignalP"/>
    </source>
</evidence>